<dbReference type="PROSITE" id="PS51885">
    <property type="entry name" value="NEPRILYSIN"/>
    <property type="match status" value="1"/>
</dbReference>
<comment type="cofactor">
    <cofactor evidence="1">
        <name>Zn(2+)</name>
        <dbReference type="ChEBI" id="CHEBI:29105"/>
    </cofactor>
</comment>
<reference evidence="10 11" key="1">
    <citation type="journal article" date="2019" name="Int. J. Syst. Evol. Microbiol.">
        <title>The Global Catalogue of Microorganisms (GCM) 10K type strain sequencing project: providing services to taxonomists for standard genome sequencing and annotation.</title>
        <authorList>
            <consortium name="The Broad Institute Genomics Platform"/>
            <consortium name="The Broad Institute Genome Sequencing Center for Infectious Disease"/>
            <person name="Wu L."/>
            <person name="Ma J."/>
        </authorList>
    </citation>
    <scope>NUCLEOTIDE SEQUENCE [LARGE SCALE GENOMIC DNA]</scope>
    <source>
        <strain evidence="10 11">JCM 14969</strain>
    </source>
</reference>
<feature type="domain" description="Peptidase M13 N-terminal" evidence="9">
    <location>
        <begin position="16"/>
        <end position="393"/>
    </location>
</feature>
<dbReference type="PANTHER" id="PTHR11733">
    <property type="entry name" value="ZINC METALLOPROTEASE FAMILY M13 NEPRILYSIN-RELATED"/>
    <property type="match status" value="1"/>
</dbReference>
<keyword evidence="6" id="KW-0862">Zinc</keyword>
<gene>
    <name evidence="10" type="ORF">GCM10009789_09870</name>
</gene>
<dbReference type="EMBL" id="BAAAOS010000007">
    <property type="protein sequence ID" value="GAA1558467.1"/>
    <property type="molecule type" value="Genomic_DNA"/>
</dbReference>
<dbReference type="Pfam" id="PF05649">
    <property type="entry name" value="Peptidase_M13_N"/>
    <property type="match status" value="1"/>
</dbReference>
<dbReference type="SUPFAM" id="SSF55486">
    <property type="entry name" value="Metalloproteases ('zincins'), catalytic domain"/>
    <property type="match status" value="1"/>
</dbReference>
<evidence type="ECO:0000256" key="4">
    <source>
        <dbReference type="ARBA" id="ARBA00022723"/>
    </source>
</evidence>
<evidence type="ECO:0000313" key="10">
    <source>
        <dbReference type="EMBL" id="GAA1558467.1"/>
    </source>
</evidence>
<evidence type="ECO:0000259" key="8">
    <source>
        <dbReference type="Pfam" id="PF01431"/>
    </source>
</evidence>
<evidence type="ECO:0000256" key="2">
    <source>
        <dbReference type="ARBA" id="ARBA00007357"/>
    </source>
</evidence>
<accession>A0ABN2CJ13</accession>
<dbReference type="PRINTS" id="PR00786">
    <property type="entry name" value="NEPRILYSIN"/>
</dbReference>
<dbReference type="InterPro" id="IPR018497">
    <property type="entry name" value="Peptidase_M13_C"/>
</dbReference>
<organism evidence="10 11">
    <name type="scientific">Kribbella sancticallisti</name>
    <dbReference type="NCBI Taxonomy" id="460087"/>
    <lineage>
        <taxon>Bacteria</taxon>
        <taxon>Bacillati</taxon>
        <taxon>Actinomycetota</taxon>
        <taxon>Actinomycetes</taxon>
        <taxon>Propionibacteriales</taxon>
        <taxon>Kribbellaceae</taxon>
        <taxon>Kribbella</taxon>
    </lineage>
</organism>
<protein>
    <submittedName>
        <fullName evidence="10">M13 family metallopeptidase</fullName>
    </submittedName>
</protein>
<keyword evidence="4" id="KW-0479">Metal-binding</keyword>
<evidence type="ECO:0000256" key="3">
    <source>
        <dbReference type="ARBA" id="ARBA00022670"/>
    </source>
</evidence>
<evidence type="ECO:0000256" key="6">
    <source>
        <dbReference type="ARBA" id="ARBA00022833"/>
    </source>
</evidence>
<dbReference type="InterPro" id="IPR042089">
    <property type="entry name" value="Peptidase_M13_dom_2"/>
</dbReference>
<feature type="domain" description="Peptidase M13 C-terminal" evidence="8">
    <location>
        <begin position="445"/>
        <end position="648"/>
    </location>
</feature>
<comment type="caution">
    <text evidence="10">The sequence shown here is derived from an EMBL/GenBank/DDBJ whole genome shotgun (WGS) entry which is preliminary data.</text>
</comment>
<sequence length="651" mass="72274">MAAGIDSSNLSTTVRPQDDLYRYANGPWLDRTEIPADKAIYGAFHALWDTAELDVRTIVEKTAAADHPEGTEARKIGDLFNSFMDEETIERLGADPIADQLALVASIEDVSGLVAALGSLELQGVPGVFHYGADIDAMKSDEYILYMSQGGLSLPDESYYREDSFADVRTAYVAHVARMLDLAGLPDSEAAAERIMALETRIAKGHWDRVKNRDVRATYNKVDRAALEELTPGVDWAAWLSNAGVPEDAFAQLVVRQPDYLTSAATALHEIELDHWKEWLSWRVVHTAAPLLSKAFVDENFSFYGRTLTGAPELRERWKRGLGVVDSALGEAVGQLYVAEHFPPAAKARMVELVANLVEAYRQRIEALDWMSPETRQRALEKLGTFTPKIGYPDKWKDYSGLEVRPDDLVGNVRRSVAVETARDLAKLGQPIDKTEWFMTPQTVNAYYNPRMNEIVFPAAILHPPFFDLDADDAVNYGAIGAVIGHEIGHGFDDQGSKYDGEGNLNDWWTDDDRAAFEQRTAKLVAQYDVLEPMDAPGHTVNGELTLGENIGDLGGLSISYVAYTLSLNGAEPPTIDGLTGPQRFFLAWAMGWSTKAREAEAIRRLAIDPHSPPEFRCNAVARNIDEFHAAFAITDSDNMWLPPKDRVRIW</sequence>
<evidence type="ECO:0000259" key="9">
    <source>
        <dbReference type="Pfam" id="PF05649"/>
    </source>
</evidence>
<dbReference type="InterPro" id="IPR024079">
    <property type="entry name" value="MetalloPept_cat_dom_sf"/>
</dbReference>
<keyword evidence="5" id="KW-0378">Hydrolase</keyword>
<keyword evidence="11" id="KW-1185">Reference proteome</keyword>
<dbReference type="InterPro" id="IPR008753">
    <property type="entry name" value="Peptidase_M13_N"/>
</dbReference>
<comment type="similarity">
    <text evidence="2">Belongs to the peptidase M13 family.</text>
</comment>
<dbReference type="InterPro" id="IPR000718">
    <property type="entry name" value="Peptidase_M13"/>
</dbReference>
<dbReference type="RefSeq" id="WP_344210202.1">
    <property type="nucleotide sequence ID" value="NZ_BAAAOS010000007.1"/>
</dbReference>
<keyword evidence="3" id="KW-0645">Protease</keyword>
<evidence type="ECO:0000256" key="7">
    <source>
        <dbReference type="ARBA" id="ARBA00023049"/>
    </source>
</evidence>
<dbReference type="PANTHER" id="PTHR11733:SF167">
    <property type="entry name" value="FI17812P1-RELATED"/>
    <property type="match status" value="1"/>
</dbReference>
<keyword evidence="7" id="KW-0482">Metalloprotease</keyword>
<dbReference type="Gene3D" id="3.40.390.10">
    <property type="entry name" value="Collagenase (Catalytic Domain)"/>
    <property type="match status" value="1"/>
</dbReference>
<evidence type="ECO:0000256" key="5">
    <source>
        <dbReference type="ARBA" id="ARBA00022801"/>
    </source>
</evidence>
<dbReference type="CDD" id="cd08662">
    <property type="entry name" value="M13"/>
    <property type="match status" value="1"/>
</dbReference>
<dbReference type="Proteomes" id="UP001500393">
    <property type="component" value="Unassembled WGS sequence"/>
</dbReference>
<name>A0ABN2CJ13_9ACTN</name>
<proteinExistence type="inferred from homology"/>
<dbReference type="Gene3D" id="1.10.1380.10">
    <property type="entry name" value="Neutral endopeptidase , domain2"/>
    <property type="match status" value="1"/>
</dbReference>
<dbReference type="Pfam" id="PF01431">
    <property type="entry name" value="Peptidase_M13"/>
    <property type="match status" value="1"/>
</dbReference>
<evidence type="ECO:0000256" key="1">
    <source>
        <dbReference type="ARBA" id="ARBA00001947"/>
    </source>
</evidence>
<evidence type="ECO:0000313" key="11">
    <source>
        <dbReference type="Proteomes" id="UP001500393"/>
    </source>
</evidence>